<protein>
    <submittedName>
        <fullName evidence="3">Uncharacterized protein</fullName>
    </submittedName>
</protein>
<dbReference type="EMBL" id="QZVT01000007">
    <property type="protein sequence ID" value="RJT78018.1"/>
    <property type="molecule type" value="Genomic_DNA"/>
</dbReference>
<comment type="caution">
    <text evidence="3">The sequence shown here is derived from an EMBL/GenBank/DDBJ whole genome shotgun (WGS) entry which is preliminary data.</text>
</comment>
<keyword evidence="1" id="KW-0175">Coiled coil</keyword>
<gene>
    <name evidence="3" type="ORF">D6T63_13800</name>
</gene>
<evidence type="ECO:0000256" key="1">
    <source>
        <dbReference type="SAM" id="Coils"/>
    </source>
</evidence>
<dbReference type="OrthoDB" id="4391631at2"/>
<dbReference type="Proteomes" id="UP000272560">
    <property type="component" value="Unassembled WGS sequence"/>
</dbReference>
<organism evidence="3 4">
    <name type="scientific">Arthrobacter cheniae</name>
    <dbReference type="NCBI Taxonomy" id="1258888"/>
    <lineage>
        <taxon>Bacteria</taxon>
        <taxon>Bacillati</taxon>
        <taxon>Actinomycetota</taxon>
        <taxon>Actinomycetes</taxon>
        <taxon>Micrococcales</taxon>
        <taxon>Micrococcaceae</taxon>
        <taxon>Arthrobacter</taxon>
    </lineage>
</organism>
<accession>A0A3A5M4U6</accession>
<name>A0A3A5M4U6_9MICC</name>
<feature type="region of interest" description="Disordered" evidence="2">
    <location>
        <begin position="375"/>
        <end position="427"/>
    </location>
</feature>
<evidence type="ECO:0000313" key="4">
    <source>
        <dbReference type="Proteomes" id="UP000272560"/>
    </source>
</evidence>
<reference evidence="3 4" key="1">
    <citation type="submission" date="2018-09" db="EMBL/GenBank/DDBJ databases">
        <title>Novel species of Arthrobacter.</title>
        <authorList>
            <person name="Liu Q."/>
            <person name="Xin Y.-H."/>
        </authorList>
    </citation>
    <scope>NUCLEOTIDE SEQUENCE [LARGE SCALE GENOMIC DNA]</scope>
    <source>
        <strain evidence="3 4">Hz2</strain>
    </source>
</reference>
<evidence type="ECO:0000313" key="3">
    <source>
        <dbReference type="EMBL" id="RJT78018.1"/>
    </source>
</evidence>
<dbReference type="AlphaFoldDB" id="A0A3A5M4U6"/>
<evidence type="ECO:0000256" key="2">
    <source>
        <dbReference type="SAM" id="MobiDB-lite"/>
    </source>
</evidence>
<feature type="coiled-coil region" evidence="1">
    <location>
        <begin position="128"/>
        <end position="155"/>
    </location>
</feature>
<proteinExistence type="predicted"/>
<sequence length="427" mass="45643">MDQPTQDLGLFVSGNEVAVVGETDVVQRFMNELAVRPELGQKAKRPTIEAVAAATGLSTLAGSSLGGTTFTMTADSAELLKKYSQFNPDGPVAGIIRGAKGRIASTAKFEPAQMNPMVVSNVAALSAAAALKAALADLEQLVEAMDIKLDRLLSDNRAQALGNVQGVTLVLEKAYALYQETNRISETTWAQVSTHSTVLGQSTSYALNQLDAIADSLSKGSTAERSDAITLASGTELQTWLVLLAACQANQERFDALEIAHVTKSEPEEVSAHMQAISAAAERRRTLTALRLQRLNDAVSATADIHDLARVITPLRARSTLNAAESIQSVVATFAGIYGLEGLVYGAVERESWRKSLTDLTAQTRQLVGSAASSVPGAVGKAKPQVQKLRDIELSRPKWTKRTKDKKPKELDAPEEQQAINPLRDTP</sequence>
<keyword evidence="4" id="KW-1185">Reference proteome</keyword>
<dbReference type="RefSeq" id="WP_120149632.1">
    <property type="nucleotide sequence ID" value="NZ_QZVT01000007.1"/>
</dbReference>